<dbReference type="OMA" id="HILMNIV"/>
<dbReference type="VEuPathDB" id="FungiDB:SDRG_05478"/>
<feature type="transmembrane region" description="Helical" evidence="1">
    <location>
        <begin position="456"/>
        <end position="475"/>
    </location>
</feature>
<accession>T0QH04</accession>
<feature type="transmembrane region" description="Helical" evidence="1">
    <location>
        <begin position="482"/>
        <end position="500"/>
    </location>
</feature>
<dbReference type="OrthoDB" id="71638at2759"/>
<feature type="transmembrane region" description="Helical" evidence="1">
    <location>
        <begin position="520"/>
        <end position="540"/>
    </location>
</feature>
<reference evidence="2 3" key="1">
    <citation type="submission" date="2012-04" db="EMBL/GenBank/DDBJ databases">
        <title>The Genome Sequence of Saprolegnia declina VS20.</title>
        <authorList>
            <consortium name="The Broad Institute Genome Sequencing Platform"/>
            <person name="Russ C."/>
            <person name="Nusbaum C."/>
            <person name="Tyler B."/>
            <person name="van West P."/>
            <person name="Dieguez-Uribeondo J."/>
            <person name="de Bruijn I."/>
            <person name="Tripathy S."/>
            <person name="Jiang R."/>
            <person name="Young S.K."/>
            <person name="Zeng Q."/>
            <person name="Gargeya S."/>
            <person name="Fitzgerald M."/>
            <person name="Haas B."/>
            <person name="Abouelleil A."/>
            <person name="Alvarado L."/>
            <person name="Arachchi H.M."/>
            <person name="Berlin A."/>
            <person name="Chapman S.B."/>
            <person name="Goldberg J."/>
            <person name="Griggs A."/>
            <person name="Gujja S."/>
            <person name="Hansen M."/>
            <person name="Howarth C."/>
            <person name="Imamovic A."/>
            <person name="Larimer J."/>
            <person name="McCowen C."/>
            <person name="Montmayeur A."/>
            <person name="Murphy C."/>
            <person name="Neiman D."/>
            <person name="Pearson M."/>
            <person name="Priest M."/>
            <person name="Roberts A."/>
            <person name="Saif S."/>
            <person name="Shea T."/>
            <person name="Sisk P."/>
            <person name="Sykes S."/>
            <person name="Wortman J."/>
            <person name="Nusbaum C."/>
            <person name="Birren B."/>
        </authorList>
    </citation>
    <scope>NUCLEOTIDE SEQUENCE [LARGE SCALE GENOMIC DNA]</scope>
    <source>
        <strain evidence="2 3">VS20</strain>
    </source>
</reference>
<dbReference type="STRING" id="1156394.T0QH04"/>
<organism evidence="2 3">
    <name type="scientific">Saprolegnia diclina (strain VS20)</name>
    <dbReference type="NCBI Taxonomy" id="1156394"/>
    <lineage>
        <taxon>Eukaryota</taxon>
        <taxon>Sar</taxon>
        <taxon>Stramenopiles</taxon>
        <taxon>Oomycota</taxon>
        <taxon>Saprolegniomycetes</taxon>
        <taxon>Saprolegniales</taxon>
        <taxon>Saprolegniaceae</taxon>
        <taxon>Saprolegnia</taxon>
    </lineage>
</organism>
<dbReference type="AlphaFoldDB" id="T0QH04"/>
<keyword evidence="1" id="KW-0472">Membrane</keyword>
<feature type="transmembrane region" description="Helical" evidence="1">
    <location>
        <begin position="431"/>
        <end position="450"/>
    </location>
</feature>
<dbReference type="eggNOG" id="ENOG502S0KT">
    <property type="taxonomic scope" value="Eukaryota"/>
</dbReference>
<evidence type="ECO:0008006" key="4">
    <source>
        <dbReference type="Google" id="ProtNLM"/>
    </source>
</evidence>
<name>T0QH04_SAPDV</name>
<dbReference type="InParanoid" id="T0QH04"/>
<protein>
    <recommendedName>
        <fullName evidence="4">Transmembrane protein</fullName>
    </recommendedName>
</protein>
<feature type="transmembrane region" description="Helical" evidence="1">
    <location>
        <begin position="405"/>
        <end position="424"/>
    </location>
</feature>
<feature type="transmembrane region" description="Helical" evidence="1">
    <location>
        <begin position="340"/>
        <end position="357"/>
    </location>
</feature>
<dbReference type="RefSeq" id="XP_008609416.1">
    <property type="nucleotide sequence ID" value="XM_008611194.1"/>
</dbReference>
<feature type="transmembrane region" description="Helical" evidence="1">
    <location>
        <begin position="369"/>
        <end position="393"/>
    </location>
</feature>
<gene>
    <name evidence="2" type="ORF">SDRG_05478</name>
</gene>
<dbReference type="GeneID" id="19946205"/>
<sequence length="711" mass="79042">MLASIQDATPVVCGAAFTRQHATDDETDEPIDFSTTPLSLRRALISVVSYLLLLTDVPRTTSTDGSIHGTSMEPNVYLVDLPTPLSILHYTQSTTTWRATSGNTSVESLPVATYKTSPSAAAVRGYVYNRNLWPKCFDYAADCGSDAIPVPEVVGFWNTVIAATAAAPAPRAFFSVNTTLKYSLRVQDDRLDRIYDYIAFQFVDLTAYRSIWVSYSNASVASLCAINAIGRPLFCSKSWASRAAVSVVNDITARTMTLQAQYPDATIDVFIAESEADPARRHGGFAYVGFSAFDTTTVLRAMQNNVTIALDEVRYAGSRIWTNMGSWTSYTQGFRSIGQAYMGLRLVMLFLGCYVATDGDKRAAVRAMLLVPSQVVVYGSWFPVLCYAVAHLIDAPVTYTATEQLYSTIAEFVALPFTTICYIFAVRLRAVWVLALFVKLFSFVINVGVWHPNGTIGLRGHLFSLLCLLALVSMFQVDMLRAVPVRAVFVVEPSTVIALYMSEVFTDMNNRLSGFYHDTLSVAAAFLLLALPVALGVQWWRHYHNVVHWRRHPLFFGKTKAPFAAAKLWSSTAMTISWGDGFLDVDPISALATVPLPRSEGAQASRLSSRIASRKISTTFFRADHDTSTKHILMNIVHMSDPISFLWLSSGSLVVYEYGIVTPTREKKRILHPFTKDDIIYHCYDIAREELTLEQTLPTKDVAWRRLVRCY</sequence>
<evidence type="ECO:0000313" key="3">
    <source>
        <dbReference type="Proteomes" id="UP000030762"/>
    </source>
</evidence>
<keyword evidence="1" id="KW-0812">Transmembrane</keyword>
<keyword evidence="1" id="KW-1133">Transmembrane helix</keyword>
<proteinExistence type="predicted"/>
<dbReference type="EMBL" id="JH767145">
    <property type="protein sequence ID" value="EQC37254.1"/>
    <property type="molecule type" value="Genomic_DNA"/>
</dbReference>
<dbReference type="Proteomes" id="UP000030762">
    <property type="component" value="Unassembled WGS sequence"/>
</dbReference>
<keyword evidence="3" id="KW-1185">Reference proteome</keyword>
<evidence type="ECO:0000256" key="1">
    <source>
        <dbReference type="SAM" id="Phobius"/>
    </source>
</evidence>
<evidence type="ECO:0000313" key="2">
    <source>
        <dbReference type="EMBL" id="EQC37254.1"/>
    </source>
</evidence>